<comment type="similarity">
    <text evidence="2">Belongs to the FAD-binding monooxygenase family.</text>
</comment>
<organism evidence="5 6">
    <name type="scientific">Aspergillus pseudodeflectus</name>
    <dbReference type="NCBI Taxonomy" id="176178"/>
    <lineage>
        <taxon>Eukaryota</taxon>
        <taxon>Fungi</taxon>
        <taxon>Dikarya</taxon>
        <taxon>Ascomycota</taxon>
        <taxon>Pezizomycotina</taxon>
        <taxon>Eurotiomycetes</taxon>
        <taxon>Eurotiomycetidae</taxon>
        <taxon>Eurotiales</taxon>
        <taxon>Aspergillaceae</taxon>
        <taxon>Aspergillus</taxon>
        <taxon>Aspergillus subgen. Nidulantes</taxon>
    </lineage>
</organism>
<evidence type="ECO:0000256" key="2">
    <source>
        <dbReference type="ARBA" id="ARBA00010139"/>
    </source>
</evidence>
<dbReference type="SUPFAM" id="SSF51905">
    <property type="entry name" value="FAD/NAD(P)-binding domain"/>
    <property type="match status" value="1"/>
</dbReference>
<evidence type="ECO:0000313" key="6">
    <source>
        <dbReference type="Proteomes" id="UP001610444"/>
    </source>
</evidence>
<dbReference type="InterPro" id="IPR051209">
    <property type="entry name" value="FAD-bind_Monooxygenase_sf"/>
</dbReference>
<evidence type="ECO:0000256" key="4">
    <source>
        <dbReference type="ARBA" id="ARBA00022827"/>
    </source>
</evidence>
<evidence type="ECO:0000313" key="5">
    <source>
        <dbReference type="EMBL" id="KAL2847072.1"/>
    </source>
</evidence>
<keyword evidence="3" id="KW-0285">Flavoprotein</keyword>
<dbReference type="Proteomes" id="UP001610444">
    <property type="component" value="Unassembled WGS sequence"/>
</dbReference>
<sequence>MGSTEIPQRYQIIDQYHSQPCDIRVICAGAGATGLFLAYRMQQRMEQYSLTIYEKNPECGGTWYENRYPGCACDVPSHNYTYTFRPNPRFSNYYAGSAELLQYFKDFKDQFNLDKYIYYESKVLRAEYNEGDAIWTVTVQKANGEIVTDWGHVFINAAGILNVPKWPDVPGRNSFNGTIAHSGAWDESINWKDKKVAIIGTGSSAIQITPKVQQGSKHLTVFIRSGIWLAPQLGGLVSLEADPAGEGDTEVNRVLLRGARPFEFTAEDKELFERDPALLLHLRRKMELLLCNHVENFRADSDMHKVTETFLRQQMSDKLGGHDELKKKILPTFPSGCKRLTPGEGYLEALCKDNVSHVYDTITEFTPHGIKTIDGKEHEFDLIICATGFDVAFTPHIDIIGRKGVNIREIWSTEPRAYLGVAAAGFPNYFVVLGPRGPWGNGSIIPAIELNTDYIIQFLEKIQKQHVKSFEVKKSAVDDFCEHVDEWHKGSVWGQSCRSWYKKDREPHAKPLLWCGMSPSYYKTMRDVRLEDFDYEYKHGNRFSYLGNGKIKADTLEGKARLDAITTYIRSADTVWELE</sequence>
<evidence type="ECO:0008006" key="7">
    <source>
        <dbReference type="Google" id="ProtNLM"/>
    </source>
</evidence>
<dbReference type="EMBL" id="JBFXLR010000030">
    <property type="protein sequence ID" value="KAL2847072.1"/>
    <property type="molecule type" value="Genomic_DNA"/>
</dbReference>
<keyword evidence="6" id="KW-1185">Reference proteome</keyword>
<reference evidence="5 6" key="1">
    <citation type="submission" date="2024-07" db="EMBL/GenBank/DDBJ databases">
        <title>Section-level genome sequencing and comparative genomics of Aspergillus sections Usti and Cavernicolus.</title>
        <authorList>
            <consortium name="Lawrence Berkeley National Laboratory"/>
            <person name="Nybo J.L."/>
            <person name="Vesth T.C."/>
            <person name="Theobald S."/>
            <person name="Frisvad J.C."/>
            <person name="Larsen T.O."/>
            <person name="Kjaerboelling I."/>
            <person name="Rothschild-Mancinelli K."/>
            <person name="Lyhne E.K."/>
            <person name="Kogle M.E."/>
            <person name="Barry K."/>
            <person name="Clum A."/>
            <person name="Na H."/>
            <person name="Ledsgaard L."/>
            <person name="Lin J."/>
            <person name="Lipzen A."/>
            <person name="Kuo A."/>
            <person name="Riley R."/>
            <person name="Mondo S."/>
            <person name="LaButti K."/>
            <person name="Haridas S."/>
            <person name="Pangalinan J."/>
            <person name="Salamov A.A."/>
            <person name="Simmons B.A."/>
            <person name="Magnuson J.K."/>
            <person name="Chen J."/>
            <person name="Drula E."/>
            <person name="Henrissat B."/>
            <person name="Wiebenga A."/>
            <person name="Lubbers R.J."/>
            <person name="Gomes A.C."/>
            <person name="Macurrencykelacurrency M.R."/>
            <person name="Stajich J."/>
            <person name="Grigoriev I.V."/>
            <person name="Mortensen U.H."/>
            <person name="De vries R.P."/>
            <person name="Baker S.E."/>
            <person name="Andersen M.R."/>
        </authorList>
    </citation>
    <scope>NUCLEOTIDE SEQUENCE [LARGE SCALE GENOMIC DNA]</scope>
    <source>
        <strain evidence="5 6">CBS 756.74</strain>
    </source>
</reference>
<evidence type="ECO:0000256" key="1">
    <source>
        <dbReference type="ARBA" id="ARBA00001974"/>
    </source>
</evidence>
<evidence type="ECO:0000256" key="3">
    <source>
        <dbReference type="ARBA" id="ARBA00022630"/>
    </source>
</evidence>
<dbReference type="InterPro" id="IPR036188">
    <property type="entry name" value="FAD/NAD-bd_sf"/>
</dbReference>
<dbReference type="PANTHER" id="PTHR42877:SF8">
    <property type="entry name" value="MONOOXYGENASE"/>
    <property type="match status" value="1"/>
</dbReference>
<dbReference type="Pfam" id="PF13450">
    <property type="entry name" value="NAD_binding_8"/>
    <property type="match status" value="1"/>
</dbReference>
<protein>
    <recommendedName>
        <fullName evidence="7">Flavin-binding monooxygenase</fullName>
    </recommendedName>
</protein>
<proteinExistence type="inferred from homology"/>
<keyword evidence="4" id="KW-0274">FAD</keyword>
<accession>A0ABR4K423</accession>
<dbReference type="Gene3D" id="3.50.50.60">
    <property type="entry name" value="FAD/NAD(P)-binding domain"/>
    <property type="match status" value="2"/>
</dbReference>
<dbReference type="RefSeq" id="XP_070897519.1">
    <property type="nucleotide sequence ID" value="XM_071043160.1"/>
</dbReference>
<dbReference type="GeneID" id="98158324"/>
<name>A0ABR4K423_9EURO</name>
<comment type="cofactor">
    <cofactor evidence="1">
        <name>FAD</name>
        <dbReference type="ChEBI" id="CHEBI:57692"/>
    </cofactor>
</comment>
<gene>
    <name evidence="5" type="ORF">BJX68DRAFT_256261</name>
</gene>
<dbReference type="PANTHER" id="PTHR42877">
    <property type="entry name" value="L-ORNITHINE N(5)-MONOOXYGENASE-RELATED"/>
    <property type="match status" value="1"/>
</dbReference>
<comment type="caution">
    <text evidence="5">The sequence shown here is derived from an EMBL/GenBank/DDBJ whole genome shotgun (WGS) entry which is preliminary data.</text>
</comment>